<feature type="compositionally biased region" description="Basic and acidic residues" evidence="1">
    <location>
        <begin position="35"/>
        <end position="44"/>
    </location>
</feature>
<dbReference type="AlphaFoldDB" id="A0A9F5IUM5"/>
<dbReference type="KEGG" id="pbi:103066637"/>
<feature type="region of interest" description="Disordered" evidence="1">
    <location>
        <begin position="1"/>
        <end position="73"/>
    </location>
</feature>
<evidence type="ECO:0000313" key="4">
    <source>
        <dbReference type="RefSeq" id="XP_015746329.1"/>
    </source>
</evidence>
<feature type="compositionally biased region" description="Basic and acidic residues" evidence="1">
    <location>
        <begin position="227"/>
        <end position="236"/>
    </location>
</feature>
<dbReference type="OMA" id="RFCLEET"/>
<accession>A0A9F5IUM5</accession>
<dbReference type="RefSeq" id="XP_015746329.1">
    <property type="nucleotide sequence ID" value="XM_015890843.2"/>
</dbReference>
<dbReference type="Pfam" id="PF15800">
    <property type="entry name" value="CiPC"/>
    <property type="match status" value="2"/>
</dbReference>
<dbReference type="CTD" id="85457"/>
<dbReference type="OrthoDB" id="6374619at2759"/>
<gene>
    <name evidence="3 4 5" type="primary">CIPC</name>
</gene>
<keyword evidence="2" id="KW-1185">Reference proteome</keyword>
<dbReference type="RefSeq" id="XP_025031930.1">
    <property type="nucleotide sequence ID" value="XM_025176162.1"/>
</dbReference>
<proteinExistence type="predicted"/>
<dbReference type="PANTHER" id="PTHR34648">
    <property type="entry name" value="CLOCK-INTERACTING PACEMAKER"/>
    <property type="match status" value="1"/>
</dbReference>
<dbReference type="GeneID" id="103066637"/>
<protein>
    <submittedName>
        <fullName evidence="3 4">CLOCK-interacting pacemaker</fullName>
    </submittedName>
</protein>
<feature type="region of interest" description="Disordered" evidence="1">
    <location>
        <begin position="363"/>
        <end position="410"/>
    </location>
</feature>
<feature type="compositionally biased region" description="Low complexity" evidence="1">
    <location>
        <begin position="1"/>
        <end position="14"/>
    </location>
</feature>
<evidence type="ECO:0000313" key="2">
    <source>
        <dbReference type="Proteomes" id="UP000695026"/>
    </source>
</evidence>
<evidence type="ECO:0000313" key="3">
    <source>
        <dbReference type="RefSeq" id="XP_007443089.1"/>
    </source>
</evidence>
<dbReference type="GO" id="GO:0005634">
    <property type="term" value="C:nucleus"/>
    <property type="evidence" value="ECO:0007669"/>
    <property type="project" value="TreeGrafter"/>
</dbReference>
<dbReference type="GO" id="GO:0045892">
    <property type="term" value="P:negative regulation of DNA-templated transcription"/>
    <property type="evidence" value="ECO:0007669"/>
    <property type="project" value="InterPro"/>
</dbReference>
<dbReference type="RefSeq" id="XP_007443089.1">
    <property type="nucleotide sequence ID" value="XM_007443027.3"/>
</dbReference>
<dbReference type="PANTHER" id="PTHR34648:SF7">
    <property type="entry name" value="SI:CH211-132B12.7"/>
    <property type="match status" value="1"/>
</dbReference>
<dbReference type="GO" id="GO:0042754">
    <property type="term" value="P:negative regulation of circadian rhythm"/>
    <property type="evidence" value="ECO:0007669"/>
    <property type="project" value="InterPro"/>
</dbReference>
<feature type="compositionally biased region" description="Low complexity" evidence="1">
    <location>
        <begin position="363"/>
        <end position="374"/>
    </location>
</feature>
<evidence type="ECO:0000256" key="1">
    <source>
        <dbReference type="SAM" id="MobiDB-lite"/>
    </source>
</evidence>
<feature type="region of interest" description="Disordered" evidence="1">
    <location>
        <begin position="187"/>
        <end position="251"/>
    </location>
</feature>
<name>A0A9F5IUM5_PYTBI</name>
<reference evidence="3 4" key="1">
    <citation type="submission" date="2025-04" db="UniProtKB">
        <authorList>
            <consortium name="RefSeq"/>
        </authorList>
    </citation>
    <scope>IDENTIFICATION</scope>
    <source>
        <tissue evidence="3 4">Liver</tissue>
    </source>
</reference>
<dbReference type="Proteomes" id="UP000695026">
    <property type="component" value="Unplaced"/>
</dbReference>
<dbReference type="InterPro" id="IPR031602">
    <property type="entry name" value="CIPC"/>
</dbReference>
<sequence>MPSSEPSSSVPSSRSTEEKMSPSVRLRSKWGCHVGRPERMERATHNGIRKPSHPVSEGEKDSGFSDESSEYLSAIEQTDAEDQPASPLPPWPAKLQKAMGGLMGSTFPSLAPVYLVKNVILKQTLGVSPTAPFLAWSSQRPLESAHSSAAHIFLIQDPMASLKPLLPSQKLSAKETRFPTLGTYPRIAPHPGHGLQAGEAPSPVGDTSKDRLFCVGEDRASPGSPTTKDRHEKLQEEPPTSPQASALRGPEVPARPILPSCAGLDLGEGRVAFKASKRLGGNSLGRQRRLHNTVEVLRKSGLLGITLRTKELLRQNSGTQRDLAELREHAQLLCEAVQSNDSRVWARLQDAIDRSAAYWPSQGAGAQACSGQQQNLAAQPLSPLPPRPGELPSGSGLALGRDTDLPTALP</sequence>
<organism evidence="2 5">
    <name type="scientific">Python bivittatus</name>
    <name type="common">Burmese python</name>
    <name type="synonym">Python molurus bivittatus</name>
    <dbReference type="NCBI Taxonomy" id="176946"/>
    <lineage>
        <taxon>Eukaryota</taxon>
        <taxon>Metazoa</taxon>
        <taxon>Chordata</taxon>
        <taxon>Craniata</taxon>
        <taxon>Vertebrata</taxon>
        <taxon>Euteleostomi</taxon>
        <taxon>Lepidosauria</taxon>
        <taxon>Squamata</taxon>
        <taxon>Bifurcata</taxon>
        <taxon>Unidentata</taxon>
        <taxon>Episquamata</taxon>
        <taxon>Toxicofera</taxon>
        <taxon>Serpentes</taxon>
        <taxon>Henophidia</taxon>
        <taxon>Pythonidae</taxon>
        <taxon>Python</taxon>
    </lineage>
</organism>
<feature type="compositionally biased region" description="Basic and acidic residues" evidence="1">
    <location>
        <begin position="207"/>
        <end position="220"/>
    </location>
</feature>
<evidence type="ECO:0000313" key="5">
    <source>
        <dbReference type="RefSeq" id="XP_025031930.1"/>
    </source>
</evidence>